<evidence type="ECO:0000256" key="2">
    <source>
        <dbReference type="ARBA" id="ARBA00022946"/>
    </source>
</evidence>
<keyword evidence="5" id="KW-1185">Reference proteome</keyword>
<dbReference type="InterPro" id="IPR024319">
    <property type="entry name" value="ATPase_expression_mit"/>
</dbReference>
<keyword evidence="2" id="KW-0809">Transit peptide</keyword>
<evidence type="ECO:0000313" key="5">
    <source>
        <dbReference type="Proteomes" id="UP001642406"/>
    </source>
</evidence>
<name>A0ABP0BHQ0_9PEZI</name>
<accession>A0ABP0BHQ0</accession>
<protein>
    <submittedName>
        <fullName evidence="4">Uncharacterized protein</fullName>
    </submittedName>
</protein>
<dbReference type="Proteomes" id="UP001642406">
    <property type="component" value="Unassembled WGS sequence"/>
</dbReference>
<gene>
    <name evidence="4" type="ORF">SBRCBS47491_003709</name>
</gene>
<dbReference type="Pfam" id="PF12921">
    <property type="entry name" value="ATP13"/>
    <property type="match status" value="1"/>
</dbReference>
<organism evidence="4 5">
    <name type="scientific">Sporothrix bragantina</name>
    <dbReference type="NCBI Taxonomy" id="671064"/>
    <lineage>
        <taxon>Eukaryota</taxon>
        <taxon>Fungi</taxon>
        <taxon>Dikarya</taxon>
        <taxon>Ascomycota</taxon>
        <taxon>Pezizomycotina</taxon>
        <taxon>Sordariomycetes</taxon>
        <taxon>Sordariomycetidae</taxon>
        <taxon>Ophiostomatales</taxon>
        <taxon>Ophiostomataceae</taxon>
        <taxon>Sporothrix</taxon>
    </lineage>
</organism>
<evidence type="ECO:0000256" key="1">
    <source>
        <dbReference type="ARBA" id="ARBA00004173"/>
    </source>
</evidence>
<reference evidence="4 5" key="1">
    <citation type="submission" date="2024-01" db="EMBL/GenBank/DDBJ databases">
        <authorList>
            <person name="Allen C."/>
            <person name="Tagirdzhanova G."/>
        </authorList>
    </citation>
    <scope>NUCLEOTIDE SEQUENCE [LARGE SCALE GENOMIC DNA]</scope>
</reference>
<comment type="caution">
    <text evidence="4">The sequence shown here is derived from an EMBL/GenBank/DDBJ whole genome shotgun (WGS) entry which is preliminary data.</text>
</comment>
<keyword evidence="3" id="KW-0496">Mitochondrion</keyword>
<sequence>MPKLKKPPRDRLARPSTSDPELDLLLQMLQTQNTYNLFRWLSEAVIEPTARPGSTQDAAARIPGEDAGTQIPVEVAARVDLVANLSATVFSEVLHSLDPLLISKKLDELRDIVVSPEMATLTPLGSSVTMFGTRMLYSCLSEMLWTVFLRRSEARDEHRRLLPKDYIILMRAAGAASDIGMAKRYWAEIDISGQAQWRNSEMYAEFMRSRFLTSSLSLQHDVSRLRVQPLNLHYTKIKYQPSRLYTLDSIRRNGELALTHRFGHDINKIDFVAHLSRMMRCKWPPRHVYQKGLEKGRADELAAKASYLIALGRTGSMHELTSRLYSIWGVRVMYQKKIQFERVLGATPMQRRALLYPTAELLDAVVHAFCSNCEVSLALKTVTHIAQSFGIHVPDKVWFDLLKWAAALSSPKMDREWTIAGFPTRKVAPNTVDAIWTVMTSDPYNVRPGFDQYDILIRSMLRRLDVNNPDSLLPALELMRQMKPMYQAKLREHEEAIKALAEVRALGQADEGPAIMRLRRANTEKWHMWFCFHRWCDQIMNSAYSAKADSKLLTRWIPMIVDEFRPFLLRDTWYPMPTGIVRLREPREHGKVQQDWTIEDLPRVRPSMWYRYRSHRVIQDDLAEPEGAPFGKSVIPQKQPLPFKAEVLEEELMVDGMEGVEADTEGMQNEGDQYGQRNLEYSDADRNHDSDETRYGEYGTESEMEAMDYDVDSYGGKQTGVLGERAGPMTDEELAEKTARYLKKMDDAERADLAEFTKRHREPVEVLVDKAMDEAMERVMQADLDEEMKMAMEGELSYEKYEGLQRKKQLAKMGSGAVLDEHGNILTPAQLRWYERHAERNSRLRRVTVRSRAASMAPLDVLLSNNHPEQHGSLAREFA</sequence>
<evidence type="ECO:0000313" key="4">
    <source>
        <dbReference type="EMBL" id="CAK7219030.1"/>
    </source>
</evidence>
<dbReference type="EMBL" id="CAWUHC010000025">
    <property type="protein sequence ID" value="CAK7219030.1"/>
    <property type="molecule type" value="Genomic_DNA"/>
</dbReference>
<proteinExistence type="predicted"/>
<evidence type="ECO:0000256" key="3">
    <source>
        <dbReference type="ARBA" id="ARBA00023128"/>
    </source>
</evidence>
<comment type="subcellular location">
    <subcellularLocation>
        <location evidence="1">Mitochondrion</location>
    </subcellularLocation>
</comment>